<name>A0A7V4XQP1_9BACT</name>
<sequence>MEQKLVAAWNKFGYEQARKALEDVRLDLERINPSAARSLAEWLEETLTLHRLGCPEKLRKTLFSTNLIESAFPVVEEKCGRAKKWQGGDMKLRWVASGLLFAEEQFRKVTRLPGNSASGGRAWKAGNGYGRSPSKARYCMAAGGDLQR</sequence>
<proteinExistence type="predicted"/>
<gene>
    <name evidence="1" type="ORF">ENW50_01575</name>
</gene>
<evidence type="ECO:0008006" key="2">
    <source>
        <dbReference type="Google" id="ProtNLM"/>
    </source>
</evidence>
<evidence type="ECO:0000313" key="1">
    <source>
        <dbReference type="EMBL" id="HGY93371.1"/>
    </source>
</evidence>
<protein>
    <recommendedName>
        <fullName evidence="2">Mutator family transposase</fullName>
    </recommendedName>
</protein>
<reference evidence="1" key="1">
    <citation type="journal article" date="2020" name="mSystems">
        <title>Genome- and Community-Level Interaction Insights into Carbon Utilization and Element Cycling Functions of Hydrothermarchaeota in Hydrothermal Sediment.</title>
        <authorList>
            <person name="Zhou Z."/>
            <person name="Liu Y."/>
            <person name="Xu W."/>
            <person name="Pan J."/>
            <person name="Luo Z.H."/>
            <person name="Li M."/>
        </authorList>
    </citation>
    <scope>NUCLEOTIDE SEQUENCE [LARGE SCALE GENOMIC DNA]</scope>
    <source>
        <strain evidence="1">SpSt-855</strain>
    </source>
</reference>
<dbReference type="EMBL" id="DTKL01000012">
    <property type="protein sequence ID" value="HGY93371.1"/>
    <property type="molecule type" value="Genomic_DNA"/>
</dbReference>
<accession>A0A7V4XQP1</accession>
<comment type="caution">
    <text evidence="1">The sequence shown here is derived from an EMBL/GenBank/DDBJ whole genome shotgun (WGS) entry which is preliminary data.</text>
</comment>
<organism evidence="1">
    <name type="scientific">Acidobacterium capsulatum</name>
    <dbReference type="NCBI Taxonomy" id="33075"/>
    <lineage>
        <taxon>Bacteria</taxon>
        <taxon>Pseudomonadati</taxon>
        <taxon>Acidobacteriota</taxon>
        <taxon>Terriglobia</taxon>
        <taxon>Terriglobales</taxon>
        <taxon>Acidobacteriaceae</taxon>
        <taxon>Acidobacterium</taxon>
    </lineage>
</organism>
<dbReference type="AlphaFoldDB" id="A0A7V4XQP1"/>